<dbReference type="EMBL" id="JBHTOH010000088">
    <property type="protein sequence ID" value="MFD1411792.1"/>
    <property type="molecule type" value="Genomic_DNA"/>
</dbReference>
<protein>
    <submittedName>
        <fullName evidence="4">Alpha-glucosidase</fullName>
    </submittedName>
</protein>
<dbReference type="Proteomes" id="UP001597191">
    <property type="component" value="Unassembled WGS sequence"/>
</dbReference>
<dbReference type="PANTHER" id="PTHR10357:SF179">
    <property type="entry name" value="NEUTRAL AND BASIC AMINO ACID TRANSPORT PROTEIN RBAT"/>
    <property type="match status" value="1"/>
</dbReference>
<dbReference type="Gene3D" id="2.60.40.1180">
    <property type="entry name" value="Golgi alpha-mannosidase II"/>
    <property type="match status" value="1"/>
</dbReference>
<evidence type="ECO:0000256" key="2">
    <source>
        <dbReference type="ARBA" id="ARBA00023295"/>
    </source>
</evidence>
<dbReference type="Gene3D" id="3.20.20.80">
    <property type="entry name" value="Glycosidases"/>
    <property type="match status" value="1"/>
</dbReference>
<dbReference type="Gene3D" id="3.90.400.10">
    <property type="entry name" value="Oligo-1,6-glucosidase, Domain 2"/>
    <property type="match status" value="1"/>
</dbReference>
<dbReference type="RefSeq" id="WP_125649996.1">
    <property type="nucleotide sequence ID" value="NZ_JBHTOH010000088.1"/>
</dbReference>
<evidence type="ECO:0000259" key="3">
    <source>
        <dbReference type="SMART" id="SM00642"/>
    </source>
</evidence>
<sequence length="562" mass="64419">MQQWYDNAIIYQVYPRSFQDSNNDGLGDLEGLLQRLDYIKKLGVNAIWINPVFTSPQVDNGYDVSNYFNIDPHFGSMATMNALIKRAHELDMHIILDFVLNHTSDQHPWFQDALKSPKSLFRDYYIWEQTKNGQVPNNWGSFFGGSVWAKHPSEKNTYYFHLFDQHMPDLNWANPEVRQAMIEVAKYWVEKGVDGLRLDAFIHIAKANLHQDFPSSEKGAVIAEPMYANLPNVVTYLQEFINELRKINPDLFILGEGASAGPELAALYTRSNRGNALCDGIVSFRNLPKERLADQDALAMKLKLPAKEKLDLAQLPESIVHWQTSLAQTTQPTLYFSNHDMPRMATAYGDSEYLERSLKTLATMQYLQKGVPIIYYGEELGLQNVELERFTAFQDQTVTALKTQLSGREQTAVLHYLSQTHKTPARQPMPWDDTVNQGFSEHEPWLRTATKQVTVAEEEEDPDSLLNFYRQLLHLKQQELFANGEFRLLTAPTGLLVYERYLAGKSALIVTNLTRESVSYSNDDWTNADIIYTVGQVTLADNQWHLAPWSSIVLKQDQLPWL</sequence>
<name>A0ABW4BNK0_9LACO</name>
<dbReference type="InterPro" id="IPR017853">
    <property type="entry name" value="GH"/>
</dbReference>
<evidence type="ECO:0000313" key="4">
    <source>
        <dbReference type="EMBL" id="MFD1411792.1"/>
    </source>
</evidence>
<dbReference type="InterPro" id="IPR013780">
    <property type="entry name" value="Glyco_hydro_b"/>
</dbReference>
<evidence type="ECO:0000256" key="1">
    <source>
        <dbReference type="ARBA" id="ARBA00008061"/>
    </source>
</evidence>
<gene>
    <name evidence="4" type="ORF">ACFQ4R_09370</name>
</gene>
<organism evidence="4 5">
    <name type="scientific">Lapidilactobacillus gannanensis</name>
    <dbReference type="NCBI Taxonomy" id="2486002"/>
    <lineage>
        <taxon>Bacteria</taxon>
        <taxon>Bacillati</taxon>
        <taxon>Bacillota</taxon>
        <taxon>Bacilli</taxon>
        <taxon>Lactobacillales</taxon>
        <taxon>Lactobacillaceae</taxon>
        <taxon>Lapidilactobacillus</taxon>
    </lineage>
</organism>
<proteinExistence type="inferred from homology"/>
<dbReference type="InterPro" id="IPR045857">
    <property type="entry name" value="O16G_dom_2"/>
</dbReference>
<dbReference type="Pfam" id="PF00128">
    <property type="entry name" value="Alpha-amylase"/>
    <property type="match status" value="1"/>
</dbReference>
<keyword evidence="2" id="KW-0378">Hydrolase</keyword>
<dbReference type="InterPro" id="IPR006047">
    <property type="entry name" value="GH13_cat_dom"/>
</dbReference>
<comment type="caution">
    <text evidence="4">The sequence shown here is derived from an EMBL/GenBank/DDBJ whole genome shotgun (WGS) entry which is preliminary data.</text>
</comment>
<dbReference type="CDD" id="cd11333">
    <property type="entry name" value="AmyAc_SI_OligoGlu_DGase"/>
    <property type="match status" value="1"/>
</dbReference>
<feature type="domain" description="Glycosyl hydrolase family 13 catalytic" evidence="3">
    <location>
        <begin position="12"/>
        <end position="408"/>
    </location>
</feature>
<reference evidence="5" key="1">
    <citation type="journal article" date="2019" name="Int. J. Syst. Evol. Microbiol.">
        <title>The Global Catalogue of Microorganisms (GCM) 10K type strain sequencing project: providing services to taxonomists for standard genome sequencing and annotation.</title>
        <authorList>
            <consortium name="The Broad Institute Genomics Platform"/>
            <consortium name="The Broad Institute Genome Sequencing Center for Infectious Disease"/>
            <person name="Wu L."/>
            <person name="Ma J."/>
        </authorList>
    </citation>
    <scope>NUCLEOTIDE SEQUENCE [LARGE SCALE GENOMIC DNA]</scope>
    <source>
        <strain evidence="5">CCM 8937</strain>
    </source>
</reference>
<dbReference type="SUPFAM" id="SSF51011">
    <property type="entry name" value="Glycosyl hydrolase domain"/>
    <property type="match status" value="1"/>
</dbReference>
<dbReference type="PANTHER" id="PTHR10357">
    <property type="entry name" value="ALPHA-AMYLASE FAMILY MEMBER"/>
    <property type="match status" value="1"/>
</dbReference>
<keyword evidence="2" id="KW-0326">Glycosidase</keyword>
<dbReference type="SUPFAM" id="SSF51445">
    <property type="entry name" value="(Trans)glycosidases"/>
    <property type="match status" value="1"/>
</dbReference>
<keyword evidence="5" id="KW-1185">Reference proteome</keyword>
<dbReference type="SMART" id="SM00642">
    <property type="entry name" value="Aamy"/>
    <property type="match status" value="1"/>
</dbReference>
<evidence type="ECO:0000313" key="5">
    <source>
        <dbReference type="Proteomes" id="UP001597191"/>
    </source>
</evidence>
<comment type="similarity">
    <text evidence="1">Belongs to the glycosyl hydrolase 13 family.</text>
</comment>
<accession>A0ABW4BNK0</accession>